<dbReference type="SUPFAM" id="SSF53756">
    <property type="entry name" value="UDP-Glycosyltransferase/glycogen phosphorylase"/>
    <property type="match status" value="1"/>
</dbReference>
<sequence>MKPTLLLLPASIRSHVLPSLYLAGLLSDRFEVVYAVTSDILAELVIANGYRIVRNSGYRAGYHMEGRYLADQKQTPTYWQLLRAYRTDALYFVRQKELYAIVDELRPVAVFIDLFVCTDFWVLNPRRHEFKLLFFNPMPSTYRVPGYPGVSEGYWNRAKEISAATPQKKTNSLRLTQWLRHPKAALLQHTAQRHRQRIQSLGEALPNYPLTDNATVTQVIAHVPELLLAPLEFELSPEVRKPNQFYLGLCQCENRHDTELDTTFITEWPKLLTNRLPDEKWIYCSFGTYHERADATLLRFVTQLLDVVQEWPKARLICSVNKYLIETLRARNLIPAHAHFFSRVPQLRVLAEADLFITHGGFGSIKESIYHGVPMLVYPLDPKYDQNGNALKVEYHGLGLRGLFAHERMSELRRKVKELIEEEKYRKNILEIRRLMRSRYIEEDQKHELESLINNENKEILA</sequence>
<proteinExistence type="predicted"/>
<dbReference type="InterPro" id="IPR050271">
    <property type="entry name" value="UDP-glycosyltransferase"/>
</dbReference>
<dbReference type="GO" id="GO:0008194">
    <property type="term" value="F:UDP-glycosyltransferase activity"/>
    <property type="evidence" value="ECO:0007669"/>
    <property type="project" value="InterPro"/>
</dbReference>
<evidence type="ECO:0000313" key="3">
    <source>
        <dbReference type="EMBL" id="TDB57954.1"/>
    </source>
</evidence>
<protein>
    <recommendedName>
        <fullName evidence="5">Glycosyl transferase family 28 C-terminal domain-containing protein</fullName>
    </recommendedName>
</protein>
<dbReference type="RefSeq" id="WP_132122380.1">
    <property type="nucleotide sequence ID" value="NZ_SMJU01000026.1"/>
</dbReference>
<dbReference type="AlphaFoldDB" id="A0A4R4JTH9"/>
<accession>A0A4R4JTH9</accession>
<reference evidence="3 4" key="1">
    <citation type="submission" date="2019-02" db="EMBL/GenBank/DDBJ databases">
        <title>Arundinibacter roseus gen. nov., sp. nov., a new member of the family Cytophagaceae.</title>
        <authorList>
            <person name="Szuroczki S."/>
            <person name="Khayer B."/>
            <person name="Sproer C."/>
            <person name="Toumi M."/>
            <person name="Szabo A."/>
            <person name="Felfoldi T."/>
            <person name="Schumann P."/>
            <person name="Toth E."/>
        </authorList>
    </citation>
    <scope>NUCLEOTIDE SEQUENCE [LARGE SCALE GENOMIC DNA]</scope>
    <source>
        <strain evidence="3 4">DMA-k-7a</strain>
    </source>
</reference>
<evidence type="ECO:0008006" key="5">
    <source>
        <dbReference type="Google" id="ProtNLM"/>
    </source>
</evidence>
<dbReference type="Gene3D" id="3.40.50.2000">
    <property type="entry name" value="Glycogen Phosphorylase B"/>
    <property type="match status" value="2"/>
</dbReference>
<name>A0A4R4JTH9_9BACT</name>
<evidence type="ECO:0000313" key="4">
    <source>
        <dbReference type="Proteomes" id="UP000295706"/>
    </source>
</evidence>
<comment type="caution">
    <text evidence="3">The sequence shown here is derived from an EMBL/GenBank/DDBJ whole genome shotgun (WGS) entry which is preliminary data.</text>
</comment>
<organism evidence="3 4">
    <name type="scientific">Arundinibacter roseus</name>
    <dbReference type="NCBI Taxonomy" id="2070510"/>
    <lineage>
        <taxon>Bacteria</taxon>
        <taxon>Pseudomonadati</taxon>
        <taxon>Bacteroidota</taxon>
        <taxon>Cytophagia</taxon>
        <taxon>Cytophagales</taxon>
        <taxon>Spirosomataceae</taxon>
        <taxon>Arundinibacter</taxon>
    </lineage>
</organism>
<evidence type="ECO:0000256" key="2">
    <source>
        <dbReference type="ARBA" id="ARBA00022679"/>
    </source>
</evidence>
<keyword evidence="4" id="KW-1185">Reference proteome</keyword>
<dbReference type="PANTHER" id="PTHR48043">
    <property type="entry name" value="EG:EG0003.4 PROTEIN-RELATED"/>
    <property type="match status" value="1"/>
</dbReference>
<evidence type="ECO:0000256" key="1">
    <source>
        <dbReference type="ARBA" id="ARBA00022676"/>
    </source>
</evidence>
<dbReference type="Proteomes" id="UP000295706">
    <property type="component" value="Unassembled WGS sequence"/>
</dbReference>
<dbReference type="EMBL" id="SMJU01000026">
    <property type="protein sequence ID" value="TDB57954.1"/>
    <property type="molecule type" value="Genomic_DNA"/>
</dbReference>
<gene>
    <name evidence="3" type="ORF">EZE20_23455</name>
</gene>
<dbReference type="InterPro" id="IPR002213">
    <property type="entry name" value="UDP_glucos_trans"/>
</dbReference>
<dbReference type="Pfam" id="PF00201">
    <property type="entry name" value="UDPGT"/>
    <property type="match status" value="1"/>
</dbReference>
<keyword evidence="2" id="KW-0808">Transferase</keyword>
<keyword evidence="1" id="KW-0328">Glycosyltransferase</keyword>
<dbReference type="OrthoDB" id="9805366at2"/>
<dbReference type="PANTHER" id="PTHR48043:SF145">
    <property type="entry name" value="FI06409P-RELATED"/>
    <property type="match status" value="1"/>
</dbReference>
<dbReference type="CDD" id="cd03784">
    <property type="entry name" value="GT1_Gtf-like"/>
    <property type="match status" value="1"/>
</dbReference>